<organism evidence="2 3">
    <name type="scientific">Frateuria aurantia (strain ATCC 33424 / DSM 6220 / KCTC 2777 / LMG 1558 / NBRC 3245 / NCIMB 13370)</name>
    <name type="common">Acetobacter aurantius</name>
    <dbReference type="NCBI Taxonomy" id="767434"/>
    <lineage>
        <taxon>Bacteria</taxon>
        <taxon>Pseudomonadati</taxon>
        <taxon>Pseudomonadota</taxon>
        <taxon>Gammaproteobacteria</taxon>
        <taxon>Lysobacterales</taxon>
        <taxon>Rhodanobacteraceae</taxon>
        <taxon>Frateuria</taxon>
    </lineage>
</organism>
<evidence type="ECO:0000313" key="2">
    <source>
        <dbReference type="EMBL" id="AFC87384.1"/>
    </source>
</evidence>
<gene>
    <name evidence="2" type="ordered locus">Fraau_3056</name>
</gene>
<evidence type="ECO:0000256" key="1">
    <source>
        <dbReference type="SAM" id="MobiDB-lite"/>
    </source>
</evidence>
<dbReference type="HOGENOM" id="CLU_1105867_0_0_6"/>
<dbReference type="RefSeq" id="WP_014404387.1">
    <property type="nucleotide sequence ID" value="NC_017033.1"/>
</dbReference>
<feature type="region of interest" description="Disordered" evidence="1">
    <location>
        <begin position="127"/>
        <end position="146"/>
    </location>
</feature>
<name>H8L3L5_FRAAD</name>
<dbReference type="EMBL" id="CP003350">
    <property type="protein sequence ID" value="AFC87384.1"/>
    <property type="molecule type" value="Genomic_DNA"/>
</dbReference>
<feature type="compositionally biased region" description="Pro residues" evidence="1">
    <location>
        <begin position="238"/>
        <end position="251"/>
    </location>
</feature>
<protein>
    <submittedName>
        <fullName evidence="2">Uncharacterized protein</fullName>
    </submittedName>
</protein>
<proteinExistence type="predicted"/>
<dbReference type="AlphaFoldDB" id="H8L3L5"/>
<keyword evidence="3" id="KW-1185">Reference proteome</keyword>
<sequence>MTASGLTDVDPYASKDGYPYGVSIWAEDMGMTSDELVAWLGMSKDEFLSAIRVERRLDPDTGAPIPSRLASATETSKAFVLLLQRVHAEITKNGFPSLKDARRVARAASKAIESIEMLTDAVTRRMTNGASSAPPTGDATPKPVSSEAVRVSGECEQPPGGEHAPVAAEADTQDLTPLPDKLRIAIEAHQAIVADPSLVEGRSPKKAIMAWVGNNYPLLSGNAKELIAQIANPQPAGGSPPTPVRKPIPPR</sequence>
<feature type="region of interest" description="Disordered" evidence="1">
    <location>
        <begin position="232"/>
        <end position="251"/>
    </location>
</feature>
<dbReference type="STRING" id="767434.Fraau_3056"/>
<dbReference type="Proteomes" id="UP000005234">
    <property type="component" value="Chromosome"/>
</dbReference>
<reference evidence="2" key="1">
    <citation type="submission" date="2012-02" db="EMBL/GenBank/DDBJ databases">
        <title>The complete genome of Frateuria aurantia DSM 6220.</title>
        <authorList>
            <consortium name="US DOE Joint Genome Institute (JGI-PGF)"/>
            <person name="Lucas S."/>
            <person name="Copeland A."/>
            <person name="Lapidus A."/>
            <person name="Glavina del Rio T."/>
            <person name="Dalin E."/>
            <person name="Tice H."/>
            <person name="Bruce D."/>
            <person name="Goodwin L."/>
            <person name="Pitluck S."/>
            <person name="Peters L."/>
            <person name="Ovchinnikova G."/>
            <person name="Teshima H."/>
            <person name="Kyrpides N."/>
            <person name="Mavromatis K."/>
            <person name="Ivanova N."/>
            <person name="Brettin T."/>
            <person name="Detter J.C."/>
            <person name="Han C."/>
            <person name="Larimer F."/>
            <person name="Land M."/>
            <person name="Hauser L."/>
            <person name="Markowitz V."/>
            <person name="Cheng J.-F."/>
            <person name="Hugenholtz P."/>
            <person name="Woyke T."/>
            <person name="Wu D."/>
            <person name="Brambilla E."/>
            <person name="Klenk H.-P."/>
            <person name="Eisen J.A."/>
        </authorList>
    </citation>
    <scope>NUCLEOTIDE SEQUENCE</scope>
    <source>
        <strain evidence="2">DSM 6220</strain>
    </source>
</reference>
<evidence type="ECO:0000313" key="3">
    <source>
        <dbReference type="Proteomes" id="UP000005234"/>
    </source>
</evidence>
<accession>H8L3L5</accession>
<dbReference type="KEGG" id="fau:Fraau_3056"/>
<dbReference type="OrthoDB" id="9096133at2"/>